<dbReference type="InterPro" id="IPR003661">
    <property type="entry name" value="HisK_dim/P_dom"/>
</dbReference>
<dbReference type="FunFam" id="1.10.287.130:FF:000001">
    <property type="entry name" value="Two-component sensor histidine kinase"/>
    <property type="match status" value="1"/>
</dbReference>
<dbReference type="OrthoDB" id="9786919at2"/>
<dbReference type="Gene3D" id="1.10.287.130">
    <property type="match status" value="1"/>
</dbReference>
<evidence type="ECO:0000256" key="6">
    <source>
        <dbReference type="ARBA" id="ARBA00022679"/>
    </source>
</evidence>
<dbReference type="SMART" id="SM00388">
    <property type="entry name" value="HisKA"/>
    <property type="match status" value="1"/>
</dbReference>
<evidence type="ECO:0000256" key="8">
    <source>
        <dbReference type="ARBA" id="ARBA00022741"/>
    </source>
</evidence>
<evidence type="ECO:0000256" key="11">
    <source>
        <dbReference type="ARBA" id="ARBA00022989"/>
    </source>
</evidence>
<dbReference type="PANTHER" id="PTHR45528:SF1">
    <property type="entry name" value="SENSOR HISTIDINE KINASE CPXA"/>
    <property type="match status" value="1"/>
</dbReference>
<evidence type="ECO:0000256" key="1">
    <source>
        <dbReference type="ARBA" id="ARBA00000085"/>
    </source>
</evidence>
<dbReference type="GO" id="GO:0005886">
    <property type="term" value="C:plasma membrane"/>
    <property type="evidence" value="ECO:0007669"/>
    <property type="project" value="UniProtKB-SubCell"/>
</dbReference>
<dbReference type="InterPro" id="IPR036890">
    <property type="entry name" value="HATPase_C_sf"/>
</dbReference>
<evidence type="ECO:0000256" key="3">
    <source>
        <dbReference type="ARBA" id="ARBA00012438"/>
    </source>
</evidence>
<dbReference type="SMART" id="SM00304">
    <property type="entry name" value="HAMP"/>
    <property type="match status" value="1"/>
</dbReference>
<keyword evidence="12" id="KW-0902">Two-component regulatory system</keyword>
<comment type="catalytic activity">
    <reaction evidence="1">
        <text>ATP + protein L-histidine = ADP + protein N-phospho-L-histidine.</text>
        <dbReference type="EC" id="2.7.13.3"/>
    </reaction>
</comment>
<feature type="transmembrane region" description="Helical" evidence="14">
    <location>
        <begin position="12"/>
        <end position="34"/>
    </location>
</feature>
<comment type="subcellular location">
    <subcellularLocation>
        <location evidence="2">Cell membrane</location>
        <topology evidence="2">Multi-pass membrane protein</topology>
    </subcellularLocation>
</comment>
<dbReference type="Pfam" id="PF00512">
    <property type="entry name" value="HisKA"/>
    <property type="match status" value="1"/>
</dbReference>
<evidence type="ECO:0000256" key="13">
    <source>
        <dbReference type="ARBA" id="ARBA00023136"/>
    </source>
</evidence>
<keyword evidence="9" id="KW-0418">Kinase</keyword>
<dbReference type="Gene3D" id="3.30.565.10">
    <property type="entry name" value="Histidine kinase-like ATPase, C-terminal domain"/>
    <property type="match status" value="1"/>
</dbReference>
<dbReference type="FunFam" id="3.30.565.10:FF:000006">
    <property type="entry name" value="Sensor histidine kinase WalK"/>
    <property type="match status" value="1"/>
</dbReference>
<evidence type="ECO:0000256" key="5">
    <source>
        <dbReference type="ARBA" id="ARBA00022553"/>
    </source>
</evidence>
<feature type="transmembrane region" description="Helical" evidence="14">
    <location>
        <begin position="162"/>
        <end position="181"/>
    </location>
</feature>
<dbReference type="Proteomes" id="UP000277811">
    <property type="component" value="Unassembled WGS sequence"/>
</dbReference>
<dbReference type="PRINTS" id="PR00344">
    <property type="entry name" value="BCTRLSENSOR"/>
</dbReference>
<dbReference type="PROSITE" id="PS50109">
    <property type="entry name" value="HIS_KIN"/>
    <property type="match status" value="1"/>
</dbReference>
<dbReference type="CDD" id="cd00082">
    <property type="entry name" value="HisKA"/>
    <property type="match status" value="1"/>
</dbReference>
<dbReference type="Gene3D" id="6.10.340.10">
    <property type="match status" value="1"/>
</dbReference>
<keyword evidence="8" id="KW-0547">Nucleotide-binding</keyword>
<evidence type="ECO:0000256" key="4">
    <source>
        <dbReference type="ARBA" id="ARBA00022475"/>
    </source>
</evidence>
<evidence type="ECO:0000313" key="18">
    <source>
        <dbReference type="Proteomes" id="UP000277811"/>
    </source>
</evidence>
<dbReference type="InterPro" id="IPR004358">
    <property type="entry name" value="Sig_transdc_His_kin-like_C"/>
</dbReference>
<sequence>MKTHSIFFRQVISHITVIIFIALTLTGSIIYFVYKGNLMEKEGELNQRVTNIASSFGEELKSGRIPTMREWQLVSNSIGTPMWLEDADGRVLRGQLPPEYNTETMRSDNFWQSVRSQGRLSFVGRGAIAVSVPVLIGERPGIIVAYYTLNSNQYILERLARFYVYPFIVGIIAAIFLGMLLSRKLTRSIGDIANAAVRFSAGDYTSRTSTVGKDEIGALGQTFNAMAESIFHTQQTRREFFANISHELKTPLSCVKVTTEALLDGIAEDEEDQSRYLKRILDETNRMSRLVYDIMDSEQLESGKMRIKQEKIDLAALLMCQADKVEPQLHKKNVRLNLQIYTDKHCVIGDSGRFEQVLDNLMSNAIRYAPKNSLIGLALTKENAYLEVSVSDQGKGIADEELPMIWERFYREDKSRDRSSGGSGLGLSITRGLVEAMGGEITVQSKKGEGTTFKIRIRWVE</sequence>
<proteinExistence type="predicted"/>
<keyword evidence="13 14" id="KW-0472">Membrane</keyword>
<keyword evidence="7 14" id="KW-0812">Transmembrane</keyword>
<dbReference type="InterPro" id="IPR050398">
    <property type="entry name" value="HssS/ArlS-like"/>
</dbReference>
<dbReference type="Pfam" id="PF02518">
    <property type="entry name" value="HATPase_c"/>
    <property type="match status" value="1"/>
</dbReference>
<dbReference type="InterPro" id="IPR003594">
    <property type="entry name" value="HATPase_dom"/>
</dbReference>
<keyword evidence="4" id="KW-1003">Cell membrane</keyword>
<evidence type="ECO:0000256" key="9">
    <source>
        <dbReference type="ARBA" id="ARBA00022777"/>
    </source>
</evidence>
<dbReference type="AlphaFoldDB" id="A0A498RC08"/>
<dbReference type="PANTHER" id="PTHR45528">
    <property type="entry name" value="SENSOR HISTIDINE KINASE CPXA"/>
    <property type="match status" value="1"/>
</dbReference>
<evidence type="ECO:0000313" key="17">
    <source>
        <dbReference type="EMBL" id="VBB08525.1"/>
    </source>
</evidence>
<accession>A0A498RC08</accession>
<dbReference type="SMART" id="SM00387">
    <property type="entry name" value="HATPase_c"/>
    <property type="match status" value="1"/>
</dbReference>
<evidence type="ECO:0000256" key="7">
    <source>
        <dbReference type="ARBA" id="ARBA00022692"/>
    </source>
</evidence>
<dbReference type="InterPro" id="IPR005467">
    <property type="entry name" value="His_kinase_dom"/>
</dbReference>
<dbReference type="Pfam" id="PF00672">
    <property type="entry name" value="HAMP"/>
    <property type="match status" value="1"/>
</dbReference>
<evidence type="ECO:0000256" key="12">
    <source>
        <dbReference type="ARBA" id="ARBA00023012"/>
    </source>
</evidence>
<evidence type="ECO:0000259" key="16">
    <source>
        <dbReference type="PROSITE" id="PS50885"/>
    </source>
</evidence>
<dbReference type="SUPFAM" id="SSF47384">
    <property type="entry name" value="Homodimeric domain of signal transducing histidine kinase"/>
    <property type="match status" value="1"/>
</dbReference>
<evidence type="ECO:0000256" key="2">
    <source>
        <dbReference type="ARBA" id="ARBA00004651"/>
    </source>
</evidence>
<name>A0A498RC08_9FIRM</name>
<protein>
    <recommendedName>
        <fullName evidence="3">histidine kinase</fullName>
        <ecNumber evidence="3">2.7.13.3</ecNumber>
    </recommendedName>
</protein>
<dbReference type="SUPFAM" id="SSF55874">
    <property type="entry name" value="ATPase domain of HSP90 chaperone/DNA topoisomerase II/histidine kinase"/>
    <property type="match status" value="1"/>
</dbReference>
<dbReference type="CDD" id="cd06225">
    <property type="entry name" value="HAMP"/>
    <property type="match status" value="1"/>
</dbReference>
<keyword evidence="5" id="KW-0597">Phosphoprotein</keyword>
<reference evidence="17 18" key="1">
    <citation type="submission" date="2018-06" db="EMBL/GenBank/DDBJ databases">
        <authorList>
            <person name="Strepis N."/>
        </authorList>
    </citation>
    <scope>NUCLEOTIDE SEQUENCE [LARGE SCALE GENOMIC DNA]</scope>
    <source>
        <strain evidence="17">LUCI</strain>
    </source>
</reference>
<feature type="domain" description="HAMP" evidence="16">
    <location>
        <begin position="183"/>
        <end position="235"/>
    </location>
</feature>
<evidence type="ECO:0000256" key="14">
    <source>
        <dbReference type="SAM" id="Phobius"/>
    </source>
</evidence>
<keyword evidence="10" id="KW-0067">ATP-binding</keyword>
<organism evidence="17 18">
    <name type="scientific">Lucifera butyrica</name>
    <dbReference type="NCBI Taxonomy" id="1351585"/>
    <lineage>
        <taxon>Bacteria</taxon>
        <taxon>Bacillati</taxon>
        <taxon>Bacillota</taxon>
        <taxon>Negativicutes</taxon>
        <taxon>Veillonellales</taxon>
        <taxon>Veillonellaceae</taxon>
        <taxon>Lucifera</taxon>
    </lineage>
</organism>
<dbReference type="GO" id="GO:0005524">
    <property type="term" value="F:ATP binding"/>
    <property type="evidence" value="ECO:0007669"/>
    <property type="project" value="UniProtKB-KW"/>
</dbReference>
<dbReference type="InterPro" id="IPR003660">
    <property type="entry name" value="HAMP_dom"/>
</dbReference>
<gene>
    <name evidence="17" type="ORF">LUCI_3803</name>
</gene>
<keyword evidence="11 14" id="KW-1133">Transmembrane helix</keyword>
<evidence type="ECO:0000256" key="10">
    <source>
        <dbReference type="ARBA" id="ARBA00022840"/>
    </source>
</evidence>
<dbReference type="GO" id="GO:0000155">
    <property type="term" value="F:phosphorelay sensor kinase activity"/>
    <property type="evidence" value="ECO:0007669"/>
    <property type="project" value="InterPro"/>
</dbReference>
<dbReference type="EMBL" id="UPPP01000093">
    <property type="protein sequence ID" value="VBB08525.1"/>
    <property type="molecule type" value="Genomic_DNA"/>
</dbReference>
<dbReference type="RefSeq" id="WP_122629394.1">
    <property type="nucleotide sequence ID" value="NZ_UPPP01000093.1"/>
</dbReference>
<keyword evidence="6" id="KW-0808">Transferase</keyword>
<dbReference type="InterPro" id="IPR036097">
    <property type="entry name" value="HisK_dim/P_sf"/>
</dbReference>
<dbReference type="EC" id="2.7.13.3" evidence="3"/>
<dbReference type="PROSITE" id="PS50885">
    <property type="entry name" value="HAMP"/>
    <property type="match status" value="1"/>
</dbReference>
<dbReference type="SUPFAM" id="SSF158472">
    <property type="entry name" value="HAMP domain-like"/>
    <property type="match status" value="1"/>
</dbReference>
<feature type="domain" description="Histidine kinase" evidence="15">
    <location>
        <begin position="243"/>
        <end position="461"/>
    </location>
</feature>
<evidence type="ECO:0000259" key="15">
    <source>
        <dbReference type="PROSITE" id="PS50109"/>
    </source>
</evidence>
<keyword evidence="18" id="KW-1185">Reference proteome</keyword>